<dbReference type="PANTHER" id="PTHR33504:SF1">
    <property type="entry name" value="FAMILY WITH SEQUENCE SIMILARITY 90, MEMBER A1B"/>
    <property type="match status" value="1"/>
</dbReference>
<organism evidence="2 3">
    <name type="scientific">Neocallimastix californiae</name>
    <dbReference type="NCBI Taxonomy" id="1754190"/>
    <lineage>
        <taxon>Eukaryota</taxon>
        <taxon>Fungi</taxon>
        <taxon>Fungi incertae sedis</taxon>
        <taxon>Chytridiomycota</taxon>
        <taxon>Chytridiomycota incertae sedis</taxon>
        <taxon>Neocallimastigomycetes</taxon>
        <taxon>Neocallimastigales</taxon>
        <taxon>Neocallimastigaceae</taxon>
        <taxon>Neocallimastix</taxon>
    </lineage>
</organism>
<protein>
    <submittedName>
        <fullName evidence="2">Uncharacterized protein</fullName>
    </submittedName>
</protein>
<reference evidence="2 3" key="1">
    <citation type="submission" date="2016-08" db="EMBL/GenBank/DDBJ databases">
        <title>A Parts List for Fungal Cellulosomes Revealed by Comparative Genomics.</title>
        <authorList>
            <consortium name="DOE Joint Genome Institute"/>
            <person name="Haitjema C.H."/>
            <person name="Gilmore S.P."/>
            <person name="Henske J.K."/>
            <person name="Solomon K.V."/>
            <person name="De Groot R."/>
            <person name="Kuo A."/>
            <person name="Mondo S.J."/>
            <person name="Salamov A.A."/>
            <person name="Labutti K."/>
            <person name="Zhao Z."/>
            <person name="Chiniquy J."/>
            <person name="Barry K."/>
            <person name="Brewer H.M."/>
            <person name="Purvine S.O."/>
            <person name="Wright A.T."/>
            <person name="Boxma B."/>
            <person name="Van Alen T."/>
            <person name="Hackstein J.H."/>
            <person name="Baker S.E."/>
            <person name="Grigoriev I.V."/>
            <person name="O'Malley M.A."/>
        </authorList>
    </citation>
    <scope>NUCLEOTIDE SEQUENCE [LARGE SCALE GENOMIC DNA]</scope>
    <source>
        <strain evidence="2 3">G1</strain>
    </source>
</reference>
<evidence type="ECO:0000313" key="3">
    <source>
        <dbReference type="Proteomes" id="UP000193920"/>
    </source>
</evidence>
<dbReference type="PANTHER" id="PTHR33504">
    <property type="entry name" value="NADH DEHYDROGENASE (UBIQUINONE) 1 BETA SUBCOMPLEX, 4"/>
    <property type="match status" value="1"/>
</dbReference>
<sequence>MDYNDVNDYEIIPPNTPINTNNTNYFENNIKIDKGKNNFIDLRLYAKAIIVRAWKRYLNRKTFRILKNSLYEIEKLWTDEILRKLNPRESVLFNDPLSRGKIRFRFGGEVFPPYIYYKIFSNGQNIQYYSGYKIIDCFSNAYHDAYKLMGKRNFEKITNKDNVWNNSCDISELYNVTNKKEYIQYLNSLDKKPIYLGGRNNGWRELSTLSVIIPMYEKEICNIYEKTKTFYSSISGNNRIANKKVINSTLRKVDNPNIKKTNNKINNERKKTNLVSKKKSNIAKYKKRINKMKKMYQQAKLENCENNINFKNKNKENIEEESSDNDVNSSNYDSTSDSTEYSEDNISIEEDINIDDIENDDFYNIYEWTNELSFENLFSDNIASLRI</sequence>
<dbReference type="STRING" id="1754190.A0A1Y2DB61"/>
<gene>
    <name evidence="2" type="ORF">LY90DRAFT_259465</name>
</gene>
<name>A0A1Y2DB61_9FUNG</name>
<keyword evidence="3" id="KW-1185">Reference proteome</keyword>
<feature type="region of interest" description="Disordered" evidence="1">
    <location>
        <begin position="317"/>
        <end position="347"/>
    </location>
</feature>
<comment type="caution">
    <text evidence="2">The sequence shown here is derived from an EMBL/GenBank/DDBJ whole genome shotgun (WGS) entry which is preliminary data.</text>
</comment>
<dbReference type="OrthoDB" id="10006090at2759"/>
<dbReference type="Proteomes" id="UP000193920">
    <property type="component" value="Unassembled WGS sequence"/>
</dbReference>
<feature type="compositionally biased region" description="Low complexity" evidence="1">
    <location>
        <begin position="325"/>
        <end position="339"/>
    </location>
</feature>
<evidence type="ECO:0000313" key="2">
    <source>
        <dbReference type="EMBL" id="ORY56502.1"/>
    </source>
</evidence>
<evidence type="ECO:0000256" key="1">
    <source>
        <dbReference type="SAM" id="MobiDB-lite"/>
    </source>
</evidence>
<dbReference type="EMBL" id="MCOG01000073">
    <property type="protein sequence ID" value="ORY56502.1"/>
    <property type="molecule type" value="Genomic_DNA"/>
</dbReference>
<dbReference type="AlphaFoldDB" id="A0A1Y2DB61"/>
<accession>A0A1Y2DB61</accession>
<proteinExistence type="predicted"/>